<sequence length="201" mass="22715">IGDNPTMVDVQPTHSASEVNRQNFIETFGEDRWQFDAAGWHFIGLNSLVMNTALPCEAEQCEWLAEQLSDAHSKPVALFIHKPLYRNAPDDAELAATSFRYVPMPARSNLVDMLKNVNLRLVACGHVHQRRDYTFNNVRHIWAPSSSFVVRSEEKQELIGVKEVGLVEYLFQPDGFEVRHVRAAGQINIDLFSVPEPLTVG</sequence>
<dbReference type="Gene3D" id="3.60.21.10">
    <property type="match status" value="1"/>
</dbReference>
<comment type="caution">
    <text evidence="1">The sequence shown here is derived from an EMBL/GenBank/DDBJ whole genome shotgun (WGS) entry which is preliminary data.</text>
</comment>
<name>A0A7C9VRR1_9BRAD</name>
<reference evidence="1" key="1">
    <citation type="submission" date="2020-02" db="EMBL/GenBank/DDBJ databases">
        <title>Draft genome sequence of Candidatus Afipia apatlaquensis IBT-C3, a potential strain for decolorization of textile dyes.</title>
        <authorList>
            <person name="Sanchez-Reyes A."/>
            <person name="Breton-Deval L."/>
            <person name="Mangelson H."/>
            <person name="Sanchez-Flores A."/>
        </authorList>
    </citation>
    <scope>NUCLEOTIDE SEQUENCE [LARGE SCALE GENOMIC DNA]</scope>
    <source>
        <strain evidence="1">IBT-C3</strain>
    </source>
</reference>
<accession>A0A7C9VRR1</accession>
<dbReference type="InterPro" id="IPR029052">
    <property type="entry name" value="Metallo-depent_PP-like"/>
</dbReference>
<keyword evidence="2" id="KW-1185">Reference proteome</keyword>
<proteinExistence type="predicted"/>
<dbReference type="EMBL" id="JAAMRR010001322">
    <property type="protein sequence ID" value="NGX98534.1"/>
    <property type="molecule type" value="Genomic_DNA"/>
</dbReference>
<dbReference type="Proteomes" id="UP000480266">
    <property type="component" value="Unassembled WGS sequence"/>
</dbReference>
<dbReference type="PANTHER" id="PTHR43143:SF1">
    <property type="entry name" value="SERINE_THREONINE-PROTEIN PHOSPHATASE CPPED1"/>
    <property type="match status" value="1"/>
</dbReference>
<dbReference type="PANTHER" id="PTHR43143">
    <property type="entry name" value="METALLOPHOSPHOESTERASE, CALCINEURIN SUPERFAMILY"/>
    <property type="match status" value="1"/>
</dbReference>
<dbReference type="SUPFAM" id="SSF56300">
    <property type="entry name" value="Metallo-dependent phosphatases"/>
    <property type="match status" value="1"/>
</dbReference>
<evidence type="ECO:0000313" key="1">
    <source>
        <dbReference type="EMBL" id="NGX98534.1"/>
    </source>
</evidence>
<protein>
    <submittedName>
        <fullName evidence="1">Metallophosphoesterase</fullName>
    </submittedName>
</protein>
<evidence type="ECO:0000313" key="2">
    <source>
        <dbReference type="Proteomes" id="UP000480266"/>
    </source>
</evidence>
<feature type="non-terminal residue" evidence="1">
    <location>
        <position position="1"/>
    </location>
</feature>
<dbReference type="InterPro" id="IPR051918">
    <property type="entry name" value="STPP_CPPED1"/>
</dbReference>
<organism evidence="1 2">
    <name type="scientific">Candidatus Afipia apatlaquensis</name>
    <dbReference type="NCBI Taxonomy" id="2712852"/>
    <lineage>
        <taxon>Bacteria</taxon>
        <taxon>Pseudomonadati</taxon>
        <taxon>Pseudomonadota</taxon>
        <taxon>Alphaproteobacteria</taxon>
        <taxon>Hyphomicrobiales</taxon>
        <taxon>Nitrobacteraceae</taxon>
        <taxon>Afipia</taxon>
    </lineage>
</organism>
<gene>
    <name evidence="1" type="ORF">G4V63_25995</name>
</gene>
<dbReference type="AlphaFoldDB" id="A0A7C9VRR1"/>